<gene>
    <name evidence="3" type="ORF">KQI86_05595</name>
</gene>
<dbReference type="InterPro" id="IPR006680">
    <property type="entry name" value="Amidohydro-rel"/>
</dbReference>
<dbReference type="Pfam" id="PF01979">
    <property type="entry name" value="Amidohydro_1"/>
    <property type="match status" value="2"/>
</dbReference>
<comment type="caution">
    <text evidence="3">The sequence shown here is derived from an EMBL/GenBank/DDBJ whole genome shotgun (WGS) entry which is preliminary data.</text>
</comment>
<reference evidence="3 4" key="1">
    <citation type="submission" date="2021-06" db="EMBL/GenBank/DDBJ databases">
        <authorList>
            <person name="Sun Q."/>
            <person name="Li D."/>
        </authorList>
    </citation>
    <scope>NUCLEOTIDE SEQUENCE [LARGE SCALE GENOMIC DNA]</scope>
    <source>
        <strain evidence="3 4">MSJ-11</strain>
    </source>
</reference>
<evidence type="ECO:0000259" key="2">
    <source>
        <dbReference type="Pfam" id="PF01979"/>
    </source>
</evidence>
<dbReference type="Proteomes" id="UP000726170">
    <property type="component" value="Unassembled WGS sequence"/>
</dbReference>
<proteinExistence type="predicted"/>
<evidence type="ECO:0000313" key="4">
    <source>
        <dbReference type="Proteomes" id="UP000726170"/>
    </source>
</evidence>
<dbReference type="InterPro" id="IPR050378">
    <property type="entry name" value="Metallo-dep_Hydrolases_sf"/>
</dbReference>
<protein>
    <submittedName>
        <fullName evidence="3">Amidohydrolase family protein</fullName>
    </submittedName>
</protein>
<dbReference type="PANTHER" id="PTHR11647:SF1">
    <property type="entry name" value="COLLAPSIN RESPONSE MEDIATOR PROTEIN"/>
    <property type="match status" value="1"/>
</dbReference>
<organism evidence="3 4">
    <name type="scientific">Clostridium mobile</name>
    <dbReference type="NCBI Taxonomy" id="2841512"/>
    <lineage>
        <taxon>Bacteria</taxon>
        <taxon>Bacillati</taxon>
        <taxon>Bacillota</taxon>
        <taxon>Clostridia</taxon>
        <taxon>Eubacteriales</taxon>
        <taxon>Clostridiaceae</taxon>
        <taxon>Clostridium</taxon>
    </lineage>
</organism>
<comment type="cofactor">
    <cofactor evidence="1">
        <name>Zn(2+)</name>
        <dbReference type="ChEBI" id="CHEBI:29105"/>
    </cofactor>
</comment>
<sequence length="475" mass="52411">MKYDIILRGGTVVDSLNNIEGVYDIGIKDGKIISIEKENYTNNSDQVIDVRGKIVIPGLVDSHVHMVRPNSGVAGYRMLIRAGVTTAVDFRGPVERIGKEIGKMGYGLNAAVLDCISPDYDKSSASRLELNEKISESINKGALGVKIMGGHFPLTPETTRDIIEIANEKRIYVAFHAGTINCGSDIEGMIEAMELSNKLSLHLAHINSYCRGLIETPLEEALIAINLLKANPNIVSESYLSSLNGTSGEFNSDGLPKSHVTRNCLKKFGYEVSQSGMKKAFLDKKVAVYEKIGEEMELIWGEEAFELWNKSDTRVNISFTINSRMVATLCAGEKDDKGRFVIDALSTDGGAIPRNTTIECGLPLVRFGIFTLKEFVWKACYAPAQMFGFKNKGHLSYGADADITVIDPKDESAVITICNGKLSMINGYLINNSGKLMTTEMGADYLRDRFIPYEIVDLEESTFYSGRDRLYKNIK</sequence>
<accession>A0ABS6EF00</accession>
<feature type="domain" description="Amidohydrolase-related" evidence="2">
    <location>
        <begin position="341"/>
        <end position="421"/>
    </location>
</feature>
<dbReference type="EMBL" id="JAHLQF010000001">
    <property type="protein sequence ID" value="MBU5483797.1"/>
    <property type="molecule type" value="Genomic_DNA"/>
</dbReference>
<keyword evidence="4" id="KW-1185">Reference proteome</keyword>
<evidence type="ECO:0000313" key="3">
    <source>
        <dbReference type="EMBL" id="MBU5483797.1"/>
    </source>
</evidence>
<feature type="domain" description="Amidohydrolase-related" evidence="2">
    <location>
        <begin position="54"/>
        <end position="204"/>
    </location>
</feature>
<name>A0ABS6EF00_9CLOT</name>
<dbReference type="PANTHER" id="PTHR11647">
    <property type="entry name" value="HYDRANTOINASE/DIHYDROPYRIMIDINASE FAMILY MEMBER"/>
    <property type="match status" value="1"/>
</dbReference>
<dbReference type="RefSeq" id="WP_216438156.1">
    <property type="nucleotide sequence ID" value="NZ_JAHLQF010000001.1"/>
</dbReference>
<evidence type="ECO:0000256" key="1">
    <source>
        <dbReference type="ARBA" id="ARBA00001947"/>
    </source>
</evidence>